<protein>
    <submittedName>
        <fullName evidence="1">Uncharacterized protein</fullName>
    </submittedName>
</protein>
<gene>
    <name evidence="1" type="ORF">BaRGS_00009611</name>
</gene>
<proteinExistence type="predicted"/>
<reference evidence="1 2" key="1">
    <citation type="journal article" date="2023" name="Sci. Data">
        <title>Genome assembly of the Korean intertidal mud-creeper Batillaria attramentaria.</title>
        <authorList>
            <person name="Patra A.K."/>
            <person name="Ho P.T."/>
            <person name="Jun S."/>
            <person name="Lee S.J."/>
            <person name="Kim Y."/>
            <person name="Won Y.J."/>
        </authorList>
    </citation>
    <scope>NUCLEOTIDE SEQUENCE [LARGE SCALE GENOMIC DNA]</scope>
    <source>
        <strain evidence="1">Wonlab-2016</strain>
    </source>
</reference>
<name>A0ABD0LHV4_9CAEN</name>
<dbReference type="AlphaFoldDB" id="A0ABD0LHV4"/>
<evidence type="ECO:0000313" key="1">
    <source>
        <dbReference type="EMBL" id="KAK7499064.1"/>
    </source>
</evidence>
<evidence type="ECO:0000313" key="2">
    <source>
        <dbReference type="Proteomes" id="UP001519460"/>
    </source>
</evidence>
<dbReference type="Proteomes" id="UP001519460">
    <property type="component" value="Unassembled WGS sequence"/>
</dbReference>
<sequence>MQKKLLKQANRMVSRSTARIKPIETGDNIHVPVPEFDRGRGDPANLLGVILDNGVDGFRGGTKVGILSRWEISQKPVRTNYLQNENCDKPQRVKMNVTRFRY</sequence>
<keyword evidence="2" id="KW-1185">Reference proteome</keyword>
<accession>A0ABD0LHV4</accession>
<organism evidence="1 2">
    <name type="scientific">Batillaria attramentaria</name>
    <dbReference type="NCBI Taxonomy" id="370345"/>
    <lineage>
        <taxon>Eukaryota</taxon>
        <taxon>Metazoa</taxon>
        <taxon>Spiralia</taxon>
        <taxon>Lophotrochozoa</taxon>
        <taxon>Mollusca</taxon>
        <taxon>Gastropoda</taxon>
        <taxon>Caenogastropoda</taxon>
        <taxon>Sorbeoconcha</taxon>
        <taxon>Cerithioidea</taxon>
        <taxon>Batillariidae</taxon>
        <taxon>Batillaria</taxon>
    </lineage>
</organism>
<dbReference type="EMBL" id="JACVVK020000046">
    <property type="protein sequence ID" value="KAK7499064.1"/>
    <property type="molecule type" value="Genomic_DNA"/>
</dbReference>
<comment type="caution">
    <text evidence="1">The sequence shown here is derived from an EMBL/GenBank/DDBJ whole genome shotgun (WGS) entry which is preliminary data.</text>
</comment>